<dbReference type="GO" id="GO:0005524">
    <property type="term" value="F:ATP binding"/>
    <property type="evidence" value="ECO:0007669"/>
    <property type="project" value="UniProtKB-KW"/>
</dbReference>
<dbReference type="InterPro" id="IPR003593">
    <property type="entry name" value="AAA+_ATPase"/>
</dbReference>
<keyword evidence="1" id="KW-0067">ATP-binding</keyword>
<dbReference type="InterPro" id="IPR027417">
    <property type="entry name" value="P-loop_NTPase"/>
</dbReference>
<dbReference type="EMBL" id="JBEVCJ010000003">
    <property type="protein sequence ID" value="MET1254229.1"/>
    <property type="molecule type" value="Genomic_DNA"/>
</dbReference>
<gene>
    <name evidence="1" type="ORF">ABVT43_03715</name>
</gene>
<dbReference type="InterPro" id="IPR003959">
    <property type="entry name" value="ATPase_AAA_core"/>
</dbReference>
<dbReference type="SUPFAM" id="SSF52540">
    <property type="entry name" value="P-loop containing nucleoside triphosphate hydrolases"/>
    <property type="match status" value="1"/>
</dbReference>
<name>A0ABV2BQM3_9GAMM</name>
<comment type="caution">
    <text evidence="1">The sequence shown here is derived from an EMBL/GenBank/DDBJ whole genome shotgun (WGS) entry which is preliminary data.</text>
</comment>
<dbReference type="InterPro" id="IPR050221">
    <property type="entry name" value="26S_Proteasome_ATPase"/>
</dbReference>
<organism evidence="1 2">
    <name type="scientific">Aliikangiella maris</name>
    <dbReference type="NCBI Taxonomy" id="3162458"/>
    <lineage>
        <taxon>Bacteria</taxon>
        <taxon>Pseudomonadati</taxon>
        <taxon>Pseudomonadota</taxon>
        <taxon>Gammaproteobacteria</taxon>
        <taxon>Oceanospirillales</taxon>
        <taxon>Pleioneaceae</taxon>
        <taxon>Aliikangiella</taxon>
    </lineage>
</organism>
<dbReference type="SMART" id="SM00382">
    <property type="entry name" value="AAA"/>
    <property type="match status" value="1"/>
</dbReference>
<proteinExistence type="predicted"/>
<dbReference type="Proteomes" id="UP001548189">
    <property type="component" value="Unassembled WGS sequence"/>
</dbReference>
<sequence length="731" mass="81598">MQNPQNQIDQALLTPQEEPNCVNNQSDQAESYAQQESSMSLTMKTIVYGLLAGLLSDEILLLLKRKNLSQEQASDEIDCPATQNASIPVSNNHHQISDEINFLYQYTLYFEPLLNNHSWSEFIEDYIAAPNAEDSYFIAALKKLGLTPIEMLTVSLTLMVEFDVITGRILACLQKPLAFSRPTLGLLNTVFAGIWPESSHVSMLNSFASHSISQLIQGRAFQLGLLKCLQSDLPLPEQSVITPLNLAIALTQQSATWPGTERLNCWSNMQGLSQSVVHQAQIQAAALAHFSEGILVIHSVARQEAVTAALIISEHLRQQMLLIHNWQQAHDGIAVLLNCHHLLPVLILENNLPENKKLPEIVGFQGPIIVIAGVDEFFACDSGQIIHWQIPYPNQQERKLLWSKYITDTALVDKLSCDHIHAASRIETLGQLAQHQARIAQREYIELSDIRSVAWLNDGGPMSGLAEPIRFQVDSEALVVRKQTRQELDLLKQRCMYREHLADNLGITFNARYQMGVKGLLVGPSGTGKTLAASWLASEIGLPLYRVDLASVTSKYIGETEKNLAKLLTQAEKDEIILLFDEADSMFGKRTDVKDANDRFANAQTNYLLQRIESYKGIVLLTSNSKTRFDEAFIRRLDAIIEFAHPEPSTRRAIWLKHLGTHHQLTTKEINQVAVKSDLTGGHIRNAVLAAAVLAKSESTPIQLSHIIQALTIEYRKLGKQISPELAQLIH</sequence>
<dbReference type="CDD" id="cd19481">
    <property type="entry name" value="RecA-like_protease"/>
    <property type="match status" value="1"/>
</dbReference>
<dbReference type="Gene3D" id="3.40.50.300">
    <property type="entry name" value="P-loop containing nucleotide triphosphate hydrolases"/>
    <property type="match status" value="1"/>
</dbReference>
<dbReference type="PANTHER" id="PTHR23073">
    <property type="entry name" value="26S PROTEASOME REGULATORY SUBUNIT"/>
    <property type="match status" value="1"/>
</dbReference>
<evidence type="ECO:0000313" key="2">
    <source>
        <dbReference type="Proteomes" id="UP001548189"/>
    </source>
</evidence>
<keyword evidence="1" id="KW-0547">Nucleotide-binding</keyword>
<accession>A0ABV2BQM3</accession>
<keyword evidence="2" id="KW-1185">Reference proteome</keyword>
<evidence type="ECO:0000313" key="1">
    <source>
        <dbReference type="EMBL" id="MET1254229.1"/>
    </source>
</evidence>
<reference evidence="1 2" key="1">
    <citation type="submission" date="2024-06" db="EMBL/GenBank/DDBJ databases">
        <authorList>
            <person name="Li F."/>
        </authorList>
    </citation>
    <scope>NUCLEOTIDE SEQUENCE [LARGE SCALE GENOMIC DNA]</scope>
    <source>
        <strain evidence="1 2">GXAS 311</strain>
    </source>
</reference>
<protein>
    <submittedName>
        <fullName evidence="1">ATP-binding protein</fullName>
    </submittedName>
</protein>
<dbReference type="Pfam" id="PF00004">
    <property type="entry name" value="AAA"/>
    <property type="match status" value="1"/>
</dbReference>